<feature type="non-terminal residue" evidence="1">
    <location>
        <position position="190"/>
    </location>
</feature>
<comment type="caution">
    <text evidence="1">The sequence shown here is derived from an EMBL/GenBank/DDBJ whole genome shotgun (WGS) entry which is preliminary data.</text>
</comment>
<protein>
    <submittedName>
        <fullName evidence="1">3906_t:CDS:1</fullName>
    </submittedName>
</protein>
<dbReference type="Proteomes" id="UP000789920">
    <property type="component" value="Unassembled WGS sequence"/>
</dbReference>
<reference evidence="1" key="1">
    <citation type="submission" date="2021-06" db="EMBL/GenBank/DDBJ databases">
        <authorList>
            <person name="Kallberg Y."/>
            <person name="Tangrot J."/>
            <person name="Rosling A."/>
        </authorList>
    </citation>
    <scope>NUCLEOTIDE SEQUENCE</scope>
    <source>
        <strain evidence="1">MA461A</strain>
    </source>
</reference>
<proteinExistence type="predicted"/>
<dbReference type="EMBL" id="CAJVQC010029347">
    <property type="protein sequence ID" value="CAG8742391.1"/>
    <property type="molecule type" value="Genomic_DNA"/>
</dbReference>
<accession>A0ACA9Q8N0</accession>
<gene>
    <name evidence="1" type="ORF">RPERSI_LOCUS13285</name>
</gene>
<feature type="non-terminal residue" evidence="1">
    <location>
        <position position="1"/>
    </location>
</feature>
<sequence length="190" mass="22703">SREDKFKKTGTPICKLYQVQHWYYSVDTCTNCCLINKYNDIVCDYCKANNIEYTLPKEITSLFEFGEFREIEKKYTKKRKLDINELKANEHSSKIDSNEMLLDNKTPLEIFKENKNKIPYCSEKSGLVTELFSRDKGELYANKPTKQQNNWWNRYEGQQAVLLEFYTKINWNDMINMLNDTPYDVEIKHK</sequence>
<name>A0ACA9Q8N0_9GLOM</name>
<evidence type="ECO:0000313" key="1">
    <source>
        <dbReference type="EMBL" id="CAG8742391.1"/>
    </source>
</evidence>
<evidence type="ECO:0000313" key="2">
    <source>
        <dbReference type="Proteomes" id="UP000789920"/>
    </source>
</evidence>
<keyword evidence="2" id="KW-1185">Reference proteome</keyword>
<organism evidence="1 2">
    <name type="scientific">Racocetra persica</name>
    <dbReference type="NCBI Taxonomy" id="160502"/>
    <lineage>
        <taxon>Eukaryota</taxon>
        <taxon>Fungi</taxon>
        <taxon>Fungi incertae sedis</taxon>
        <taxon>Mucoromycota</taxon>
        <taxon>Glomeromycotina</taxon>
        <taxon>Glomeromycetes</taxon>
        <taxon>Diversisporales</taxon>
        <taxon>Gigasporaceae</taxon>
        <taxon>Racocetra</taxon>
    </lineage>
</organism>